<dbReference type="GO" id="GO:0006096">
    <property type="term" value="P:glycolytic process"/>
    <property type="evidence" value="ECO:0007669"/>
    <property type="project" value="UniProtKB-UniPathway"/>
</dbReference>
<keyword evidence="5" id="KW-0324">Glycolysis</keyword>
<dbReference type="InterPro" id="IPR014710">
    <property type="entry name" value="RmlC-like_jellyroll"/>
</dbReference>
<dbReference type="InterPro" id="IPR010551">
    <property type="entry name" value="G6P_isomerase_prok"/>
</dbReference>
<dbReference type="GO" id="GO:0006094">
    <property type="term" value="P:gluconeogenesis"/>
    <property type="evidence" value="ECO:0007669"/>
    <property type="project" value="UniProtKB-KW"/>
</dbReference>
<evidence type="ECO:0000259" key="7">
    <source>
        <dbReference type="Pfam" id="PF06560"/>
    </source>
</evidence>
<evidence type="ECO:0000256" key="3">
    <source>
        <dbReference type="ARBA" id="ARBA00011952"/>
    </source>
</evidence>
<evidence type="ECO:0000256" key="5">
    <source>
        <dbReference type="ARBA" id="ARBA00023152"/>
    </source>
</evidence>
<comment type="similarity">
    <text evidence="2">Belongs to the archaeal-type GPI family.</text>
</comment>
<dbReference type="Gene3D" id="2.60.120.10">
    <property type="entry name" value="Jelly Rolls"/>
    <property type="match status" value="1"/>
</dbReference>
<evidence type="ECO:0000256" key="1">
    <source>
        <dbReference type="ARBA" id="ARBA00004926"/>
    </source>
</evidence>
<name>A0A0K8PBC7_9CHLR</name>
<protein>
    <recommendedName>
        <fullName evidence="3">glucose-6-phosphate isomerase</fullName>
        <ecNumber evidence="3">5.3.1.9</ecNumber>
    </recommendedName>
</protein>
<organism evidence="8">
    <name type="scientific">Flexilinea flocculi</name>
    <dbReference type="NCBI Taxonomy" id="1678840"/>
    <lineage>
        <taxon>Bacteria</taxon>
        <taxon>Bacillati</taxon>
        <taxon>Chloroflexota</taxon>
        <taxon>Anaerolineae</taxon>
        <taxon>Anaerolineales</taxon>
        <taxon>Anaerolineaceae</taxon>
        <taxon>Flexilinea</taxon>
    </lineage>
</organism>
<proteinExistence type="inferred from homology"/>
<keyword evidence="8" id="KW-0413">Isomerase</keyword>
<evidence type="ECO:0000313" key="9">
    <source>
        <dbReference type="Proteomes" id="UP000053370"/>
    </source>
</evidence>
<dbReference type="GO" id="GO:0005737">
    <property type="term" value="C:cytoplasm"/>
    <property type="evidence" value="ECO:0007669"/>
    <property type="project" value="InterPro"/>
</dbReference>
<dbReference type="CDD" id="cd02218">
    <property type="entry name" value="cupin_PGI"/>
    <property type="match status" value="1"/>
</dbReference>
<comment type="pathway">
    <text evidence="1">Carbohydrate degradation; glycolysis; D-glyceraldehyde 3-phosphate and glycerone phosphate from D-glucose: step 2/4.</text>
</comment>
<keyword evidence="9" id="KW-1185">Reference proteome</keyword>
<dbReference type="AlphaFoldDB" id="A0A0K8PBC7"/>
<sequence>MKPYTIDFDLLTGICKSGKVQPVQRRVSQMKMQFADPEAAQKAIDSGDPVLYEFSTLLNDEKKGTLAFGSTIIYPGKIGDEYYMTKGHFHTILDSAEVYYCLSGKGFMMMETPEGDVDLQEVHPGEALYVPGRWAHRSINHGTEPFVMLFVYPGDSGHDYGTIETKGYRKLVVERDGKPVMIDNPKWK</sequence>
<dbReference type="SUPFAM" id="SSF51182">
    <property type="entry name" value="RmlC-like cupins"/>
    <property type="match status" value="1"/>
</dbReference>
<dbReference type="InterPro" id="IPR011051">
    <property type="entry name" value="RmlC_Cupin_sf"/>
</dbReference>
<feature type="domain" description="Glucose-6-phosphate isomerase prokaryote" evidence="7">
    <location>
        <begin position="24"/>
        <end position="175"/>
    </location>
</feature>
<dbReference type="OrthoDB" id="5592106at2"/>
<dbReference type="Pfam" id="PF06560">
    <property type="entry name" value="GPI"/>
    <property type="match status" value="1"/>
</dbReference>
<evidence type="ECO:0000313" key="8">
    <source>
        <dbReference type="EMBL" id="GAP39967.1"/>
    </source>
</evidence>
<dbReference type="UniPathway" id="UPA00109">
    <property type="reaction ID" value="UER00181"/>
</dbReference>
<gene>
    <name evidence="8" type="ORF">ATC1_12506</name>
</gene>
<dbReference type="GO" id="GO:0004347">
    <property type="term" value="F:glucose-6-phosphate isomerase activity"/>
    <property type="evidence" value="ECO:0007669"/>
    <property type="project" value="UniProtKB-EC"/>
</dbReference>
<accession>A0A0K8PBC7</accession>
<evidence type="ECO:0000256" key="2">
    <source>
        <dbReference type="ARBA" id="ARBA00006542"/>
    </source>
</evidence>
<evidence type="ECO:0000256" key="6">
    <source>
        <dbReference type="ARBA" id="ARBA00029321"/>
    </source>
</evidence>
<dbReference type="EMBL" id="DF968180">
    <property type="protein sequence ID" value="GAP39967.1"/>
    <property type="molecule type" value="Genomic_DNA"/>
</dbReference>
<dbReference type="STRING" id="1678840.ATC1_12506"/>
<dbReference type="EC" id="5.3.1.9" evidence="3"/>
<dbReference type="RefSeq" id="WP_062278831.1">
    <property type="nucleotide sequence ID" value="NZ_DF968180.1"/>
</dbReference>
<dbReference type="Proteomes" id="UP000053370">
    <property type="component" value="Unassembled WGS sequence"/>
</dbReference>
<reference evidence="8" key="1">
    <citation type="journal article" date="2015" name="Genome Announc.">
        <title>Draft Genome Sequence of Anaerolineae Strain TC1, a Novel Isolate from a Methanogenic Wastewater Treatment System.</title>
        <authorList>
            <person name="Matsuura N."/>
            <person name="Tourlousse D.M."/>
            <person name="Sun L."/>
            <person name="Toyonaga M."/>
            <person name="Kuroda K."/>
            <person name="Ohashi A."/>
            <person name="Cruz R."/>
            <person name="Yamaguchi T."/>
            <person name="Sekiguchi Y."/>
        </authorList>
    </citation>
    <scope>NUCLEOTIDE SEQUENCE [LARGE SCALE GENOMIC DNA]</scope>
    <source>
        <strain evidence="8">TC1</strain>
    </source>
</reference>
<comment type="catalytic activity">
    <reaction evidence="6">
        <text>alpha-D-glucose 6-phosphate = beta-D-fructose 6-phosphate</text>
        <dbReference type="Rhea" id="RHEA:11816"/>
        <dbReference type="ChEBI" id="CHEBI:57634"/>
        <dbReference type="ChEBI" id="CHEBI:58225"/>
        <dbReference type="EC" id="5.3.1.9"/>
    </reaction>
</comment>
<keyword evidence="4" id="KW-0312">Gluconeogenesis</keyword>
<evidence type="ECO:0000256" key="4">
    <source>
        <dbReference type="ARBA" id="ARBA00022432"/>
    </source>
</evidence>